<accession>A8ZMG1</accession>
<keyword evidence="1" id="KW-0694">RNA-binding</keyword>
<dbReference type="OrthoDB" id="579973at2"/>
<dbReference type="SUPFAM" id="SSF54768">
    <property type="entry name" value="dsRNA-binding domain-like"/>
    <property type="match status" value="1"/>
</dbReference>
<sequence>MPTPQPISSLTIHLTPEHLGFLAYLYPKEDPEDALIKLLDSARTRAIRRAEQQVRVLHLDQEQAEDQEEDPEESVSLSADVVENPIGALQELCQRQQISMPRYEFEVIPEGFRCLVLAMGLRGVGEGRSKKQAKVMAGHCSFKK</sequence>
<dbReference type="InterPro" id="IPR014720">
    <property type="entry name" value="dsRBD_dom"/>
</dbReference>
<reference evidence="3 4" key="1">
    <citation type="journal article" date="2008" name="Proc. Natl. Acad. Sci. U.S.A.">
        <title>Niche adaptation and genome expansion in the chlorophyll d-producing cyanobacterium Acaryochloris marina.</title>
        <authorList>
            <person name="Swingley W.D."/>
            <person name="Chen M."/>
            <person name="Cheung P.C."/>
            <person name="Conrad A.L."/>
            <person name="Dejesa L.C."/>
            <person name="Hao J."/>
            <person name="Honchak B.M."/>
            <person name="Karbach L.E."/>
            <person name="Kurdoglu A."/>
            <person name="Lahiri S."/>
            <person name="Mastrian S.D."/>
            <person name="Miyashita H."/>
            <person name="Page L."/>
            <person name="Ramakrishna P."/>
            <person name="Satoh S."/>
            <person name="Sattley W.M."/>
            <person name="Shimada Y."/>
            <person name="Taylor H.L."/>
            <person name="Tomo T."/>
            <person name="Tsuchiya T."/>
            <person name="Wang Z.T."/>
            <person name="Raymond J."/>
            <person name="Mimuro M."/>
            <person name="Blankenship R.E."/>
            <person name="Touchman J.W."/>
        </authorList>
    </citation>
    <scope>NUCLEOTIDE SEQUENCE [LARGE SCALE GENOMIC DNA]</scope>
    <source>
        <strain evidence="4">MBIC 11017</strain>
        <plasmid evidence="4">Plasmid pREB3</plasmid>
    </source>
</reference>
<feature type="domain" description="DRBM" evidence="2">
    <location>
        <begin position="84"/>
        <end position="144"/>
    </location>
</feature>
<evidence type="ECO:0000259" key="2">
    <source>
        <dbReference type="PROSITE" id="PS50137"/>
    </source>
</evidence>
<evidence type="ECO:0000313" key="4">
    <source>
        <dbReference type="Proteomes" id="UP000000268"/>
    </source>
</evidence>
<dbReference type="HOGENOM" id="CLU_1792246_0_0_3"/>
<dbReference type="Proteomes" id="UP000000268">
    <property type="component" value="Plasmid pREB3"/>
</dbReference>
<dbReference type="CDD" id="cd00048">
    <property type="entry name" value="DSRM_SF"/>
    <property type="match status" value="1"/>
</dbReference>
<geneLocation type="plasmid" evidence="3 4">
    <name>pREB3</name>
</geneLocation>
<dbReference type="KEGG" id="amr:AM1_C0062"/>
<keyword evidence="3" id="KW-0614">Plasmid</keyword>
<keyword evidence="4" id="KW-1185">Reference proteome</keyword>
<dbReference type="GO" id="GO:0003723">
    <property type="term" value="F:RNA binding"/>
    <property type="evidence" value="ECO:0007669"/>
    <property type="project" value="UniProtKB-UniRule"/>
</dbReference>
<dbReference type="RefSeq" id="WP_012167339.1">
    <property type="nucleotide sequence ID" value="NC_009928.1"/>
</dbReference>
<gene>
    <name evidence="3" type="ordered locus">AM1_C0062</name>
</gene>
<dbReference type="PROSITE" id="PS50137">
    <property type="entry name" value="DS_RBD"/>
    <property type="match status" value="1"/>
</dbReference>
<dbReference type="AlphaFoldDB" id="A8ZMG1"/>
<proteinExistence type="predicted"/>
<name>A8ZMG1_ACAM1</name>
<dbReference type="EMBL" id="CP000840">
    <property type="protein sequence ID" value="ABW32372.1"/>
    <property type="molecule type" value="Genomic_DNA"/>
</dbReference>
<evidence type="ECO:0000256" key="1">
    <source>
        <dbReference type="PROSITE-ProRule" id="PRU00266"/>
    </source>
</evidence>
<protein>
    <recommendedName>
        <fullName evidence="2">DRBM domain-containing protein</fullName>
    </recommendedName>
</protein>
<organism evidence="3 4">
    <name type="scientific">Acaryochloris marina (strain MBIC 11017)</name>
    <dbReference type="NCBI Taxonomy" id="329726"/>
    <lineage>
        <taxon>Bacteria</taxon>
        <taxon>Bacillati</taxon>
        <taxon>Cyanobacteriota</taxon>
        <taxon>Cyanophyceae</taxon>
        <taxon>Acaryochloridales</taxon>
        <taxon>Acaryochloridaceae</taxon>
        <taxon>Acaryochloris</taxon>
    </lineage>
</organism>
<dbReference type="Gene3D" id="3.30.160.20">
    <property type="match status" value="1"/>
</dbReference>
<evidence type="ECO:0000313" key="3">
    <source>
        <dbReference type="EMBL" id="ABW32372.1"/>
    </source>
</evidence>